<protein>
    <recommendedName>
        <fullName evidence="2">Retrovirus-related Pol polyprotein from transposon TNT 1-94-like beta-barrel domain-containing protein</fullName>
    </recommendedName>
</protein>
<dbReference type="Proteomes" id="UP000289340">
    <property type="component" value="Chromosome 2"/>
</dbReference>
<organism evidence="3 4">
    <name type="scientific">Glycine soja</name>
    <name type="common">Wild soybean</name>
    <dbReference type="NCBI Taxonomy" id="3848"/>
    <lineage>
        <taxon>Eukaryota</taxon>
        <taxon>Viridiplantae</taxon>
        <taxon>Streptophyta</taxon>
        <taxon>Embryophyta</taxon>
        <taxon>Tracheophyta</taxon>
        <taxon>Spermatophyta</taxon>
        <taxon>Magnoliopsida</taxon>
        <taxon>eudicotyledons</taxon>
        <taxon>Gunneridae</taxon>
        <taxon>Pentapetalae</taxon>
        <taxon>rosids</taxon>
        <taxon>fabids</taxon>
        <taxon>Fabales</taxon>
        <taxon>Fabaceae</taxon>
        <taxon>Papilionoideae</taxon>
        <taxon>50 kb inversion clade</taxon>
        <taxon>NPAAA clade</taxon>
        <taxon>indigoferoid/millettioid clade</taxon>
        <taxon>Phaseoleae</taxon>
        <taxon>Glycine</taxon>
        <taxon>Glycine subgen. Soja</taxon>
    </lineage>
</organism>
<dbReference type="GO" id="GO:0003676">
    <property type="term" value="F:nucleic acid binding"/>
    <property type="evidence" value="ECO:0007669"/>
    <property type="project" value="InterPro"/>
</dbReference>
<reference evidence="3 4" key="1">
    <citation type="submission" date="2018-09" db="EMBL/GenBank/DDBJ databases">
        <title>A high-quality reference genome of wild soybean provides a powerful tool to mine soybean genomes.</title>
        <authorList>
            <person name="Xie M."/>
            <person name="Chung C.Y.L."/>
            <person name="Li M.-W."/>
            <person name="Wong F.-L."/>
            <person name="Chan T.-F."/>
            <person name="Lam H.-M."/>
        </authorList>
    </citation>
    <scope>NUCLEOTIDE SEQUENCE [LARGE SCALE GENOMIC DNA]</scope>
    <source>
        <strain evidence="4">cv. W05</strain>
        <tissue evidence="3">Hypocotyl of etiolated seedlings</tissue>
    </source>
</reference>
<dbReference type="InterPro" id="IPR039537">
    <property type="entry name" value="Retrotran_Ty1/copia-like"/>
</dbReference>
<dbReference type="GO" id="GO:0008233">
    <property type="term" value="F:peptidase activity"/>
    <property type="evidence" value="ECO:0007669"/>
    <property type="project" value="UniProtKB-KW"/>
</dbReference>
<dbReference type="Pfam" id="PF22936">
    <property type="entry name" value="Pol_BBD"/>
    <property type="match status" value="1"/>
</dbReference>
<evidence type="ECO:0000313" key="4">
    <source>
        <dbReference type="Proteomes" id="UP000289340"/>
    </source>
</evidence>
<name>A0A445LPX9_GLYSO</name>
<dbReference type="SUPFAM" id="SSF53098">
    <property type="entry name" value="Ribonuclease H-like"/>
    <property type="match status" value="1"/>
</dbReference>
<keyword evidence="1" id="KW-0645">Protease</keyword>
<dbReference type="GO" id="GO:0006508">
    <property type="term" value="P:proteolysis"/>
    <property type="evidence" value="ECO:0007669"/>
    <property type="project" value="UniProtKB-KW"/>
</dbReference>
<evidence type="ECO:0000313" key="3">
    <source>
        <dbReference type="EMBL" id="RZC25316.1"/>
    </source>
</evidence>
<feature type="domain" description="Retrovirus-related Pol polyprotein from transposon TNT 1-94-like beta-barrel" evidence="2">
    <location>
        <begin position="33"/>
        <end position="109"/>
    </location>
</feature>
<dbReference type="EMBL" id="QZWG01000002">
    <property type="protein sequence ID" value="RZC25316.1"/>
    <property type="molecule type" value="Genomic_DNA"/>
</dbReference>
<evidence type="ECO:0000256" key="1">
    <source>
        <dbReference type="ARBA" id="ARBA00022670"/>
    </source>
</evidence>
<evidence type="ECO:0000259" key="2">
    <source>
        <dbReference type="Pfam" id="PF22936"/>
    </source>
</evidence>
<gene>
    <name evidence="3" type="ORF">D0Y65_004139</name>
</gene>
<sequence length="220" mass="25236">LSLLHDKRTHVINVMLGDLTFLEVCLKATDSLWYLDSGCSRHMMGDKSRLTDFVSKEGGYVTFGDNNKGRIMGEGNIVNQHKTQIKNVQYVNGLKHNLLSISQLCDKGFKIEFYKNCCLICEAISGEVVHIDLFEPSRIMSLGGNYYGLEIVDDYSRFTWTLFFKTKNEAFDTFRKLAKVIQNEKGLNIVSIRSDHREHLNKMVLCKGKIDPLKKELELF</sequence>
<dbReference type="PANTHER" id="PTHR42648">
    <property type="entry name" value="TRANSPOSASE, PUTATIVE-RELATED"/>
    <property type="match status" value="1"/>
</dbReference>
<keyword evidence="4" id="KW-1185">Reference proteome</keyword>
<proteinExistence type="predicted"/>
<dbReference type="InterPro" id="IPR036397">
    <property type="entry name" value="RNaseH_sf"/>
</dbReference>
<dbReference type="AlphaFoldDB" id="A0A445LPX9"/>
<keyword evidence="1" id="KW-0378">Hydrolase</keyword>
<comment type="caution">
    <text evidence="3">The sequence shown here is derived from an EMBL/GenBank/DDBJ whole genome shotgun (WGS) entry which is preliminary data.</text>
</comment>
<dbReference type="Gene3D" id="3.30.420.10">
    <property type="entry name" value="Ribonuclease H-like superfamily/Ribonuclease H"/>
    <property type="match status" value="1"/>
</dbReference>
<dbReference type="PANTHER" id="PTHR42648:SF21">
    <property type="entry name" value="CYSTEINE-RICH RLK (RECEPTOR-LIKE PROTEIN KINASE) 8"/>
    <property type="match status" value="1"/>
</dbReference>
<feature type="non-terminal residue" evidence="3">
    <location>
        <position position="1"/>
    </location>
</feature>
<dbReference type="InterPro" id="IPR054722">
    <property type="entry name" value="PolX-like_BBD"/>
</dbReference>
<dbReference type="InterPro" id="IPR012337">
    <property type="entry name" value="RNaseH-like_sf"/>
</dbReference>
<accession>A0A445LPX9</accession>